<dbReference type="GO" id="GO:0005979">
    <property type="term" value="P:regulation of glycogen biosynthetic process"/>
    <property type="evidence" value="ECO:0007669"/>
    <property type="project" value="TreeGrafter"/>
</dbReference>
<feature type="compositionally biased region" description="Polar residues" evidence="1">
    <location>
        <begin position="631"/>
        <end position="655"/>
    </location>
</feature>
<dbReference type="InterPro" id="IPR050782">
    <property type="entry name" value="PP1_regulatory_subunit_3"/>
</dbReference>
<feature type="compositionally biased region" description="Low complexity" evidence="1">
    <location>
        <begin position="1"/>
        <end position="14"/>
    </location>
</feature>
<feature type="compositionally biased region" description="Low complexity" evidence="1">
    <location>
        <begin position="508"/>
        <end position="520"/>
    </location>
</feature>
<feature type="compositionally biased region" description="Low complexity" evidence="1">
    <location>
        <begin position="680"/>
        <end position="711"/>
    </location>
</feature>
<feature type="domain" description="CBM21" evidence="2">
    <location>
        <begin position="308"/>
        <end position="418"/>
    </location>
</feature>
<dbReference type="AlphaFoldDB" id="A0A4S8M2I3"/>
<proteinExistence type="predicted"/>
<dbReference type="GO" id="GO:0000164">
    <property type="term" value="C:protein phosphatase type 1 complex"/>
    <property type="evidence" value="ECO:0007669"/>
    <property type="project" value="TreeGrafter"/>
</dbReference>
<feature type="region of interest" description="Disordered" evidence="1">
    <location>
        <begin position="680"/>
        <end position="712"/>
    </location>
</feature>
<keyword evidence="4" id="KW-1185">Reference proteome</keyword>
<dbReference type="Pfam" id="PF03370">
    <property type="entry name" value="CBM_21"/>
    <property type="match status" value="1"/>
</dbReference>
<dbReference type="InterPro" id="IPR005036">
    <property type="entry name" value="CBM21_dom"/>
</dbReference>
<feature type="compositionally biased region" description="Low complexity" evidence="1">
    <location>
        <begin position="806"/>
        <end position="821"/>
    </location>
</feature>
<feature type="region of interest" description="Disordered" evidence="1">
    <location>
        <begin position="504"/>
        <end position="525"/>
    </location>
</feature>
<dbReference type="GO" id="GO:0008157">
    <property type="term" value="F:protein phosphatase 1 binding"/>
    <property type="evidence" value="ECO:0007669"/>
    <property type="project" value="TreeGrafter"/>
</dbReference>
<reference evidence="3 4" key="1">
    <citation type="journal article" date="2019" name="Nat. Ecol. Evol.">
        <title>Megaphylogeny resolves global patterns of mushroom evolution.</title>
        <authorList>
            <person name="Varga T."/>
            <person name="Krizsan K."/>
            <person name="Foldi C."/>
            <person name="Dima B."/>
            <person name="Sanchez-Garcia M."/>
            <person name="Sanchez-Ramirez S."/>
            <person name="Szollosi G.J."/>
            <person name="Szarkandi J.G."/>
            <person name="Papp V."/>
            <person name="Albert L."/>
            <person name="Andreopoulos W."/>
            <person name="Angelini C."/>
            <person name="Antonin V."/>
            <person name="Barry K.W."/>
            <person name="Bougher N.L."/>
            <person name="Buchanan P."/>
            <person name="Buyck B."/>
            <person name="Bense V."/>
            <person name="Catcheside P."/>
            <person name="Chovatia M."/>
            <person name="Cooper J."/>
            <person name="Damon W."/>
            <person name="Desjardin D."/>
            <person name="Finy P."/>
            <person name="Geml J."/>
            <person name="Haridas S."/>
            <person name="Hughes K."/>
            <person name="Justo A."/>
            <person name="Karasinski D."/>
            <person name="Kautmanova I."/>
            <person name="Kiss B."/>
            <person name="Kocsube S."/>
            <person name="Kotiranta H."/>
            <person name="LaButti K.M."/>
            <person name="Lechner B.E."/>
            <person name="Liimatainen K."/>
            <person name="Lipzen A."/>
            <person name="Lukacs Z."/>
            <person name="Mihaltcheva S."/>
            <person name="Morgado L.N."/>
            <person name="Niskanen T."/>
            <person name="Noordeloos M.E."/>
            <person name="Ohm R.A."/>
            <person name="Ortiz-Santana B."/>
            <person name="Ovrebo C."/>
            <person name="Racz N."/>
            <person name="Riley R."/>
            <person name="Savchenko A."/>
            <person name="Shiryaev A."/>
            <person name="Soop K."/>
            <person name="Spirin V."/>
            <person name="Szebenyi C."/>
            <person name="Tomsovsky M."/>
            <person name="Tulloss R.E."/>
            <person name="Uehling J."/>
            <person name="Grigoriev I.V."/>
            <person name="Vagvolgyi C."/>
            <person name="Papp T."/>
            <person name="Martin F.M."/>
            <person name="Miettinen O."/>
            <person name="Hibbett D.S."/>
            <person name="Nagy L.G."/>
        </authorList>
    </citation>
    <scope>NUCLEOTIDE SEQUENCE [LARGE SCALE GENOMIC DNA]</scope>
    <source>
        <strain evidence="3 4">CBS 962.96</strain>
    </source>
</reference>
<gene>
    <name evidence="3" type="ORF">K435DRAFT_97030</name>
</gene>
<feature type="region of interest" description="Disordered" evidence="1">
    <location>
        <begin position="264"/>
        <end position="286"/>
    </location>
</feature>
<feature type="region of interest" description="Disordered" evidence="1">
    <location>
        <begin position="805"/>
        <end position="838"/>
    </location>
</feature>
<dbReference type="GO" id="GO:2001069">
    <property type="term" value="F:glycogen binding"/>
    <property type="evidence" value="ECO:0007669"/>
    <property type="project" value="TreeGrafter"/>
</dbReference>
<evidence type="ECO:0000313" key="3">
    <source>
        <dbReference type="EMBL" id="THU96319.1"/>
    </source>
</evidence>
<protein>
    <recommendedName>
        <fullName evidence="2">CBM21 domain-containing protein</fullName>
    </recommendedName>
</protein>
<feature type="compositionally biased region" description="Polar residues" evidence="1">
    <location>
        <begin position="271"/>
        <end position="280"/>
    </location>
</feature>
<sequence length="838" mass="89349">MIATMSSPSLSRSSTMEIPRNANAAGAPLPFLPRRTSSASRTGVPLPTATPNRTNPVRITLQRATPPEDDDSSSASSSAASGSSSSGSGRTSRPKRIRGVRNSPPLPVSPTLGLPRSKKEGVAFPSRTQDPNVSDADDNVSAPVLKVGLPEVTPVTSVRMTLEAMSPRTLSESSVSMTAIASAQAKSAPIDSPLPPIAIRKKSGQLVKPSLKSSKSAFKGSLNVSTKGLSTKSEPATPTAKAVHFDAQLEHVKLFLAEQRPIAVSRDGSPTDETSGTESDFPSWIYGGGGGSGNSKKRLTMQVVNMPPSVNLSADIVLEEVKLSPEGNSLVGRVRVRNIAFQKWVTVRFTFDSWQTTSEVTAKYAESAPDNVDIFSFVIRLNDLLARIEEKTMVMALRYNVGGREIWDNNFGGNYIAKFAWQAPPPVAPKFSSGSDSGSDLGGDLRTRLEKVIQKRNNVEEDDDTASSASSNRTPRGQSPDRSFNYFKKSSSLASRYDIGTSLKNPWRQHTTTSTTNSQQRHSRMHSYPLVTSFSSSSIPWPEISSTTTVVSGKGRPPIMPTTKVQARLDLGSPRDRVEDDSFRPGHYAASDLDEAAEAPATHQQRSQRNHTRGYFDVSVLGDGSGVRRTPPSSRRGSVSSETGSGSLTNTSRSYSFPPVDSQRTKAVTMTTTIATTGGLGLGIASLEPPESTSESSSATSDSSSLSSPSDYDVLSGVASPTAVSPSELSPKTSYSQFLDRFCFFTGADENSYFSLIPPSAMNKPRTSSTASVDELFSEPSPRLHDALSSKLYFSPSMALQTCDDSVLPTPGTSGTSTPVSNGFGSDSESRCPTPVVH</sequence>
<evidence type="ECO:0000313" key="4">
    <source>
        <dbReference type="Proteomes" id="UP000297245"/>
    </source>
</evidence>
<feature type="region of interest" description="Disordered" evidence="1">
    <location>
        <begin position="596"/>
        <end position="665"/>
    </location>
</feature>
<dbReference type="Proteomes" id="UP000297245">
    <property type="component" value="Unassembled WGS sequence"/>
</dbReference>
<evidence type="ECO:0000256" key="1">
    <source>
        <dbReference type="SAM" id="MobiDB-lite"/>
    </source>
</evidence>
<evidence type="ECO:0000259" key="2">
    <source>
        <dbReference type="PROSITE" id="PS51159"/>
    </source>
</evidence>
<dbReference type="Gene3D" id="2.60.40.2440">
    <property type="entry name" value="Carbohydrate binding type-21 domain"/>
    <property type="match status" value="1"/>
</dbReference>
<name>A0A4S8M2I3_DENBC</name>
<dbReference type="EMBL" id="ML179179">
    <property type="protein sequence ID" value="THU96319.1"/>
    <property type="molecule type" value="Genomic_DNA"/>
</dbReference>
<feature type="compositionally biased region" description="Low complexity" evidence="1">
    <location>
        <begin position="73"/>
        <end position="89"/>
    </location>
</feature>
<dbReference type="PANTHER" id="PTHR12307">
    <property type="entry name" value="PROTEIN PHOSPHATASE 1 REGULATORY SUBUNIT"/>
    <property type="match status" value="1"/>
</dbReference>
<dbReference type="PANTHER" id="PTHR12307:SF36">
    <property type="entry name" value="GLYCOGEN-BINDING SUBUNIT 76A"/>
    <property type="match status" value="1"/>
</dbReference>
<dbReference type="OrthoDB" id="1881at2759"/>
<dbReference type="InterPro" id="IPR038175">
    <property type="entry name" value="CBM21_dom_sf"/>
</dbReference>
<feature type="region of interest" description="Disordered" evidence="1">
    <location>
        <begin position="454"/>
        <end position="485"/>
    </location>
</feature>
<organism evidence="3 4">
    <name type="scientific">Dendrothele bispora (strain CBS 962.96)</name>
    <dbReference type="NCBI Taxonomy" id="1314807"/>
    <lineage>
        <taxon>Eukaryota</taxon>
        <taxon>Fungi</taxon>
        <taxon>Dikarya</taxon>
        <taxon>Basidiomycota</taxon>
        <taxon>Agaricomycotina</taxon>
        <taxon>Agaricomycetes</taxon>
        <taxon>Agaricomycetidae</taxon>
        <taxon>Agaricales</taxon>
        <taxon>Agaricales incertae sedis</taxon>
        <taxon>Dendrothele</taxon>
    </lineage>
</organism>
<feature type="compositionally biased region" description="Polar residues" evidence="1">
    <location>
        <begin position="472"/>
        <end position="485"/>
    </location>
</feature>
<dbReference type="PROSITE" id="PS51159">
    <property type="entry name" value="CBM21"/>
    <property type="match status" value="1"/>
</dbReference>
<accession>A0A4S8M2I3</accession>
<feature type="region of interest" description="Disordered" evidence="1">
    <location>
        <begin position="1"/>
        <end position="139"/>
    </location>
</feature>